<gene>
    <name evidence="3" type="ORF">Gocc_1275</name>
</gene>
<evidence type="ECO:0000313" key="3">
    <source>
        <dbReference type="EMBL" id="RDI75477.1"/>
    </source>
</evidence>
<comment type="caution">
    <text evidence="3">The sequence shown here is derived from an EMBL/GenBank/DDBJ whole genome shotgun (WGS) entry which is preliminary data.</text>
</comment>
<proteinExistence type="predicted"/>
<evidence type="ECO:0000256" key="1">
    <source>
        <dbReference type="SAM" id="MobiDB-lite"/>
    </source>
</evidence>
<feature type="transmembrane region" description="Helical" evidence="2">
    <location>
        <begin position="151"/>
        <end position="177"/>
    </location>
</feature>
<reference evidence="4" key="2">
    <citation type="journal article" date="2019" name="MicrobiologyOpen">
        <title>High-quality draft genome sequence of Gaiella occulta isolated from a 150 meter deep mineral water borehole and comparison with the genome sequences of other deep-branching lineages of the phylum Actinobacteria.</title>
        <authorList>
            <person name="Severino R."/>
            <person name="Froufe H.J.C."/>
            <person name="Barroso C."/>
            <person name="Albuquerque L."/>
            <person name="Lobo-da-Cunha A."/>
            <person name="da Costa M.S."/>
            <person name="Egas C."/>
        </authorList>
    </citation>
    <scope>NUCLEOTIDE SEQUENCE [LARGE SCALE GENOMIC DNA]</scope>
    <source>
        <strain evidence="4">F2-233</strain>
    </source>
</reference>
<organism evidence="3 4">
    <name type="scientific">Gaiella occulta</name>
    <dbReference type="NCBI Taxonomy" id="1002870"/>
    <lineage>
        <taxon>Bacteria</taxon>
        <taxon>Bacillati</taxon>
        <taxon>Actinomycetota</taxon>
        <taxon>Thermoleophilia</taxon>
        <taxon>Gaiellales</taxon>
        <taxon>Gaiellaceae</taxon>
        <taxon>Gaiella</taxon>
    </lineage>
</organism>
<sequence>MREPGSNPGLAQPLLPGDVETASGSEASARSIWRSNHPVLLDLVRTPGFSPGPAAPSSGRERPLPSHAVNLFRFIPGYEDEIFVAGKEPLLLLLLSFLLAFALTRLYTRLARRHGWGSGRLAGVHVHHMVPGLVLVLLAGMISFSSYRSAAVVDVCAIAFGIGAALVLDEFALVFHLDDVYWEHEGRQSVVAAVLGAAAATLMLVVTAPFGIHNGAFGERSRLFAFAYLASNSLYAIVSLLKGKPFVGLAAIFFPFVGLVGAVRLAHPASPWAHLFYDEHKRERARERFRHCPGQRMRNRVVNALGGFQHGPHSPGA</sequence>
<feature type="transmembrane region" description="Helical" evidence="2">
    <location>
        <begin position="223"/>
        <end position="241"/>
    </location>
</feature>
<name>A0A7M2YZA0_9ACTN</name>
<evidence type="ECO:0000313" key="4">
    <source>
        <dbReference type="Proteomes" id="UP000254134"/>
    </source>
</evidence>
<evidence type="ECO:0000256" key="2">
    <source>
        <dbReference type="SAM" id="Phobius"/>
    </source>
</evidence>
<feature type="transmembrane region" description="Helical" evidence="2">
    <location>
        <begin position="247"/>
        <end position="266"/>
    </location>
</feature>
<feature type="transmembrane region" description="Helical" evidence="2">
    <location>
        <begin position="189"/>
        <end position="211"/>
    </location>
</feature>
<keyword evidence="4" id="KW-1185">Reference proteome</keyword>
<evidence type="ECO:0008006" key="5">
    <source>
        <dbReference type="Google" id="ProtNLM"/>
    </source>
</evidence>
<dbReference type="AlphaFoldDB" id="A0A7M2YZA0"/>
<accession>A0A7M2YZA0</accession>
<dbReference type="OrthoDB" id="8535577at2"/>
<keyword evidence="2" id="KW-0472">Membrane</keyword>
<dbReference type="RefSeq" id="WP_114795675.1">
    <property type="nucleotide sequence ID" value="NZ_QQZY01000002.1"/>
</dbReference>
<protein>
    <recommendedName>
        <fullName evidence="5">Integral membrane protein</fullName>
    </recommendedName>
</protein>
<feature type="transmembrane region" description="Helical" evidence="2">
    <location>
        <begin position="90"/>
        <end position="108"/>
    </location>
</feature>
<feature type="region of interest" description="Disordered" evidence="1">
    <location>
        <begin position="1"/>
        <end position="30"/>
    </location>
</feature>
<dbReference type="EMBL" id="QQZY01000002">
    <property type="protein sequence ID" value="RDI75477.1"/>
    <property type="molecule type" value="Genomic_DNA"/>
</dbReference>
<keyword evidence="2" id="KW-0812">Transmembrane</keyword>
<feature type="transmembrane region" description="Helical" evidence="2">
    <location>
        <begin position="128"/>
        <end position="144"/>
    </location>
</feature>
<dbReference type="Proteomes" id="UP000254134">
    <property type="component" value="Unassembled WGS sequence"/>
</dbReference>
<keyword evidence="2" id="KW-1133">Transmembrane helix</keyword>
<reference evidence="3 4" key="1">
    <citation type="submission" date="2018-07" db="EMBL/GenBank/DDBJ databases">
        <title>High-quality-draft genome sequence of Gaiella occulta.</title>
        <authorList>
            <person name="Severino R."/>
            <person name="Froufe H.J.C."/>
            <person name="Rainey F.A."/>
            <person name="Barroso C."/>
            <person name="Albuquerque L."/>
            <person name="Lobo-Da-Cunha A."/>
            <person name="Da Costa M.S."/>
            <person name="Egas C."/>
        </authorList>
    </citation>
    <scope>NUCLEOTIDE SEQUENCE [LARGE SCALE GENOMIC DNA]</scope>
    <source>
        <strain evidence="3 4">F2-233</strain>
    </source>
</reference>